<feature type="binding site" evidence="10">
    <location>
        <begin position="21"/>
        <end position="26"/>
    </location>
    <ligand>
        <name>substrate</name>
    </ligand>
</feature>
<dbReference type="GO" id="GO:0006400">
    <property type="term" value="P:tRNA modification"/>
    <property type="evidence" value="ECO:0007669"/>
    <property type="project" value="TreeGrafter"/>
</dbReference>
<evidence type="ECO:0000256" key="6">
    <source>
        <dbReference type="ARBA" id="ARBA00022741"/>
    </source>
</evidence>
<comment type="function">
    <text evidence="2 10 12">Catalyzes the transfer of a dimethylallyl group onto the adenine at position 37 in tRNAs that read codons beginning with uridine, leading to the formation of N6-(dimethylallyl)adenosine (i(6)A).</text>
</comment>
<feature type="site" description="Interaction with substrate tRNA" evidence="10">
    <location>
        <position position="110"/>
    </location>
</feature>
<dbReference type="InterPro" id="IPR039657">
    <property type="entry name" value="Dimethylallyltransferase"/>
</dbReference>
<proteinExistence type="inferred from homology"/>
<evidence type="ECO:0000256" key="3">
    <source>
        <dbReference type="ARBA" id="ARBA00005842"/>
    </source>
</evidence>
<dbReference type="EMBL" id="MHKK01000003">
    <property type="protein sequence ID" value="OGY90633.1"/>
    <property type="molecule type" value="Genomic_DNA"/>
</dbReference>
<dbReference type="InterPro" id="IPR018022">
    <property type="entry name" value="IPT"/>
</dbReference>
<organism evidence="14 15">
    <name type="scientific">Candidatus Komeilibacteria bacterium RIFCSPHIGHO2_01_FULL_52_14</name>
    <dbReference type="NCBI Taxonomy" id="1798549"/>
    <lineage>
        <taxon>Bacteria</taxon>
        <taxon>Candidatus Komeiliibacteriota</taxon>
    </lineage>
</organism>
<dbReference type="PANTHER" id="PTHR11088:SF60">
    <property type="entry name" value="TRNA DIMETHYLALLYLTRANSFERASE"/>
    <property type="match status" value="1"/>
</dbReference>
<keyword evidence="8 10" id="KW-0460">Magnesium</keyword>
<accession>A0A1G2BNB0</accession>
<evidence type="ECO:0000256" key="9">
    <source>
        <dbReference type="ARBA" id="ARBA00049563"/>
    </source>
</evidence>
<evidence type="ECO:0000256" key="4">
    <source>
        <dbReference type="ARBA" id="ARBA00022679"/>
    </source>
</evidence>
<gene>
    <name evidence="10" type="primary">miaA</name>
    <name evidence="14" type="ORF">A2677_00235</name>
</gene>
<feature type="site" description="Interaction with substrate tRNA" evidence="10">
    <location>
        <position position="133"/>
    </location>
</feature>
<comment type="catalytic activity">
    <reaction evidence="9 10 11">
        <text>adenosine(37) in tRNA + dimethylallyl diphosphate = N(6)-dimethylallyladenosine(37) in tRNA + diphosphate</text>
        <dbReference type="Rhea" id="RHEA:26482"/>
        <dbReference type="Rhea" id="RHEA-COMP:10162"/>
        <dbReference type="Rhea" id="RHEA-COMP:10375"/>
        <dbReference type="ChEBI" id="CHEBI:33019"/>
        <dbReference type="ChEBI" id="CHEBI:57623"/>
        <dbReference type="ChEBI" id="CHEBI:74411"/>
        <dbReference type="ChEBI" id="CHEBI:74415"/>
        <dbReference type="EC" id="2.5.1.75"/>
    </reaction>
</comment>
<comment type="caution">
    <text evidence="14">The sequence shown here is derived from an EMBL/GenBank/DDBJ whole genome shotgun (WGS) entry which is preliminary data.</text>
</comment>
<reference evidence="14 15" key="1">
    <citation type="journal article" date="2016" name="Nat. Commun.">
        <title>Thousands of microbial genomes shed light on interconnected biogeochemical processes in an aquifer system.</title>
        <authorList>
            <person name="Anantharaman K."/>
            <person name="Brown C.T."/>
            <person name="Hug L.A."/>
            <person name="Sharon I."/>
            <person name="Castelle C.J."/>
            <person name="Probst A.J."/>
            <person name="Thomas B.C."/>
            <person name="Singh A."/>
            <person name="Wilkins M.J."/>
            <person name="Karaoz U."/>
            <person name="Brodie E.L."/>
            <person name="Williams K.H."/>
            <person name="Hubbard S.S."/>
            <person name="Banfield J.F."/>
        </authorList>
    </citation>
    <scope>NUCLEOTIDE SEQUENCE [LARGE SCALE GENOMIC DNA]</scope>
</reference>
<sequence>MDPAPYASKRKAKIIVILGPTAAGKSALALFLAQRFDGEIISADALQVYRGMDIGTSKPTQADREAIPHHLIDIATPDEPITLADWQRRAQVALTTIMQAGKLPILVGGTGLYISSILENYKLPASKPDASLRKALERHATTSLYGQLCKIDPQTATRIDEHNRRRLVRALEHAITTGSSFYENQKQRPTEFEFCIIGCNLPQDQLTERINERVIAMVLAGLEREVKSLVRRYSWRAHPLTAIGYKEWREYLMRRRKLAEVIVLIQRNTRRLAKRQMTWFKKLNRRHDIAWVHATADAIPFVRGFLKS</sequence>
<protein>
    <recommendedName>
        <fullName evidence="10">tRNA dimethylallyltransferase</fullName>
        <ecNumber evidence="10">2.5.1.75</ecNumber>
    </recommendedName>
    <alternativeName>
        <fullName evidence="10">Dimethylallyl diphosphate:tRNA dimethylallyltransferase</fullName>
        <shortName evidence="10">DMAPP:tRNA dimethylallyltransferase</shortName>
        <shortName evidence="10">DMATase</shortName>
    </alternativeName>
    <alternativeName>
        <fullName evidence="10">Isopentenyl-diphosphate:tRNA isopentenyltransferase</fullName>
        <shortName evidence="10">IPP transferase</shortName>
        <shortName evidence="10">IPPT</shortName>
        <shortName evidence="10">IPTase</shortName>
    </alternativeName>
</protein>
<keyword evidence="7 10" id="KW-0067">ATP-binding</keyword>
<dbReference type="InterPro" id="IPR027417">
    <property type="entry name" value="P-loop_NTPase"/>
</dbReference>
<dbReference type="PANTHER" id="PTHR11088">
    <property type="entry name" value="TRNA DIMETHYLALLYLTRANSFERASE"/>
    <property type="match status" value="1"/>
</dbReference>
<evidence type="ECO:0000256" key="8">
    <source>
        <dbReference type="ARBA" id="ARBA00022842"/>
    </source>
</evidence>
<dbReference type="NCBIfam" id="TIGR00174">
    <property type="entry name" value="miaA"/>
    <property type="match status" value="1"/>
</dbReference>
<keyword evidence="6 10" id="KW-0547">Nucleotide-binding</keyword>
<dbReference type="GO" id="GO:0052381">
    <property type="term" value="F:tRNA dimethylallyltransferase activity"/>
    <property type="evidence" value="ECO:0007669"/>
    <property type="project" value="UniProtKB-UniRule"/>
</dbReference>
<evidence type="ECO:0000256" key="2">
    <source>
        <dbReference type="ARBA" id="ARBA00003213"/>
    </source>
</evidence>
<dbReference type="Gene3D" id="1.10.20.140">
    <property type="match status" value="1"/>
</dbReference>
<evidence type="ECO:0000256" key="13">
    <source>
        <dbReference type="RuleBase" id="RU003785"/>
    </source>
</evidence>
<dbReference type="HAMAP" id="MF_00185">
    <property type="entry name" value="IPP_trans"/>
    <property type="match status" value="1"/>
</dbReference>
<comment type="cofactor">
    <cofactor evidence="1 10">
        <name>Mg(2+)</name>
        <dbReference type="ChEBI" id="CHEBI:18420"/>
    </cofactor>
</comment>
<dbReference type="AlphaFoldDB" id="A0A1G2BNB0"/>
<dbReference type="SUPFAM" id="SSF52540">
    <property type="entry name" value="P-loop containing nucleoside triphosphate hydrolases"/>
    <property type="match status" value="1"/>
</dbReference>
<feature type="binding site" evidence="10">
    <location>
        <begin position="19"/>
        <end position="26"/>
    </location>
    <ligand>
        <name>ATP</name>
        <dbReference type="ChEBI" id="CHEBI:30616"/>
    </ligand>
</feature>
<keyword evidence="5 10" id="KW-0819">tRNA processing</keyword>
<dbReference type="Proteomes" id="UP000177817">
    <property type="component" value="Unassembled WGS sequence"/>
</dbReference>
<dbReference type="EC" id="2.5.1.75" evidence="10"/>
<dbReference type="Gene3D" id="3.40.50.300">
    <property type="entry name" value="P-loop containing nucleotide triphosphate hydrolases"/>
    <property type="match status" value="1"/>
</dbReference>
<evidence type="ECO:0000256" key="12">
    <source>
        <dbReference type="RuleBase" id="RU003784"/>
    </source>
</evidence>
<dbReference type="Pfam" id="PF01715">
    <property type="entry name" value="IPPT"/>
    <property type="match status" value="1"/>
</dbReference>
<evidence type="ECO:0000256" key="11">
    <source>
        <dbReference type="RuleBase" id="RU003783"/>
    </source>
</evidence>
<dbReference type="GO" id="GO:0005524">
    <property type="term" value="F:ATP binding"/>
    <property type="evidence" value="ECO:0007669"/>
    <property type="project" value="UniProtKB-UniRule"/>
</dbReference>
<keyword evidence="4 10" id="KW-0808">Transferase</keyword>
<comment type="caution">
    <text evidence="10">Lacks conserved residue(s) required for the propagation of feature annotation.</text>
</comment>
<evidence type="ECO:0000313" key="15">
    <source>
        <dbReference type="Proteomes" id="UP000177817"/>
    </source>
</evidence>
<evidence type="ECO:0000256" key="10">
    <source>
        <dbReference type="HAMAP-Rule" id="MF_00185"/>
    </source>
</evidence>
<comment type="similarity">
    <text evidence="3 10 13">Belongs to the IPP transferase family.</text>
</comment>
<evidence type="ECO:0000256" key="1">
    <source>
        <dbReference type="ARBA" id="ARBA00001946"/>
    </source>
</evidence>
<name>A0A1G2BNB0_9BACT</name>
<evidence type="ECO:0000256" key="5">
    <source>
        <dbReference type="ARBA" id="ARBA00022694"/>
    </source>
</evidence>
<comment type="subunit">
    <text evidence="10">Monomer.</text>
</comment>
<evidence type="ECO:0000313" key="14">
    <source>
        <dbReference type="EMBL" id="OGY90633.1"/>
    </source>
</evidence>
<evidence type="ECO:0000256" key="7">
    <source>
        <dbReference type="ARBA" id="ARBA00022840"/>
    </source>
</evidence>